<reference evidence="3" key="3">
    <citation type="submission" date="2020-10" db="UniProtKB">
        <authorList>
            <consortium name="WormBaseParasite"/>
        </authorList>
    </citation>
    <scope>IDENTIFICATION</scope>
</reference>
<dbReference type="Proteomes" id="UP000492820">
    <property type="component" value="Unassembled WGS sequence"/>
</dbReference>
<dbReference type="EMBL" id="LK028582">
    <property type="protein sequence ID" value="CDS20869.1"/>
    <property type="molecule type" value="Genomic_DNA"/>
</dbReference>
<sequence>MLLQVLIHFLQNTELVWMLKIDFIADATVGAHHRYYQPQHMLPFRQVDIYHPQSPVAMSWQSQQRRPSFIHTQFHNFDIQRTKRWTVCS</sequence>
<reference evidence="1" key="2">
    <citation type="submission" date="2014-06" db="EMBL/GenBank/DDBJ databases">
        <authorList>
            <person name="Aslett M."/>
        </authorList>
    </citation>
    <scope>NUCLEOTIDE SEQUENCE</scope>
</reference>
<protein>
    <submittedName>
        <fullName evidence="3">Secreted protein</fullName>
    </submittedName>
</protein>
<evidence type="ECO:0000313" key="1">
    <source>
        <dbReference type="EMBL" id="CDS20869.1"/>
    </source>
</evidence>
<accession>A0A068WTD6</accession>
<organism evidence="1">
    <name type="scientific">Echinococcus granulosus</name>
    <name type="common">Hydatid tapeworm</name>
    <dbReference type="NCBI Taxonomy" id="6210"/>
    <lineage>
        <taxon>Eukaryota</taxon>
        <taxon>Metazoa</taxon>
        <taxon>Spiralia</taxon>
        <taxon>Lophotrochozoa</taxon>
        <taxon>Platyhelminthes</taxon>
        <taxon>Cestoda</taxon>
        <taxon>Eucestoda</taxon>
        <taxon>Cyclophyllidea</taxon>
        <taxon>Taeniidae</taxon>
        <taxon>Echinococcus</taxon>
        <taxon>Echinococcus granulosus group</taxon>
    </lineage>
</organism>
<dbReference type="AlphaFoldDB" id="A0A068WTD6"/>
<evidence type="ECO:0000313" key="2">
    <source>
        <dbReference type="Proteomes" id="UP000492820"/>
    </source>
</evidence>
<proteinExistence type="predicted"/>
<reference evidence="1 2" key="1">
    <citation type="journal article" date="2013" name="Nature">
        <title>The genomes of four tapeworm species reveal adaptations to parasitism.</title>
        <authorList>
            <person name="Tsai I.J."/>
            <person name="Zarowiecki M."/>
            <person name="Holroyd N."/>
            <person name="Garciarrubio A."/>
            <person name="Sanchez-Flores A."/>
            <person name="Brooks K.L."/>
            <person name="Tracey A."/>
            <person name="Bobes R.J."/>
            <person name="Fragoso G."/>
            <person name="Sciutto E."/>
            <person name="Aslett M."/>
            <person name="Beasley H."/>
            <person name="Bennett H.M."/>
            <person name="Cai J."/>
            <person name="Camicia F."/>
            <person name="Clark R."/>
            <person name="Cucher M."/>
            <person name="De Silva N."/>
            <person name="Day T.A."/>
            <person name="Deplazes P."/>
            <person name="Estrada K."/>
            <person name="Fernandez C."/>
            <person name="Holland P.W."/>
            <person name="Hou J."/>
            <person name="Hu S."/>
            <person name="Huckvale T."/>
            <person name="Hung S.S."/>
            <person name="Kamenetzky L."/>
            <person name="Keane J.A."/>
            <person name="Kiss F."/>
            <person name="Koziol U."/>
            <person name="Lambert O."/>
            <person name="Liu K."/>
            <person name="Luo X."/>
            <person name="Luo Y."/>
            <person name="Macchiaroli N."/>
            <person name="Nichol S."/>
            <person name="Paps J."/>
            <person name="Parkinson J."/>
            <person name="Pouchkina-Stantcheva N."/>
            <person name="Riddiford N."/>
            <person name="Rosenzvit M."/>
            <person name="Salinas G."/>
            <person name="Wasmuth J.D."/>
            <person name="Zamanian M."/>
            <person name="Zheng Y."/>
            <person name="Cai X."/>
            <person name="Soberon X."/>
            <person name="Olson P.D."/>
            <person name="Laclette J.P."/>
            <person name="Brehm K."/>
            <person name="Berriman M."/>
            <person name="Garciarrubio A."/>
            <person name="Bobes R.J."/>
            <person name="Fragoso G."/>
            <person name="Sanchez-Flores A."/>
            <person name="Estrada K."/>
            <person name="Cevallos M.A."/>
            <person name="Morett E."/>
            <person name="Gonzalez V."/>
            <person name="Portillo T."/>
            <person name="Ochoa-Leyva A."/>
            <person name="Jose M.V."/>
            <person name="Sciutto E."/>
            <person name="Landa A."/>
            <person name="Jimenez L."/>
            <person name="Valdes V."/>
            <person name="Carrero J.C."/>
            <person name="Larralde C."/>
            <person name="Morales-Montor J."/>
            <person name="Limon-Lason J."/>
            <person name="Soberon X."/>
            <person name="Laclette J.P."/>
        </authorList>
    </citation>
    <scope>NUCLEOTIDE SEQUENCE [LARGE SCALE GENOMIC DNA]</scope>
</reference>
<evidence type="ECO:0000313" key="3">
    <source>
        <dbReference type="WBParaSite" id="EgrG_000522700"/>
    </source>
</evidence>
<gene>
    <name evidence="1" type="ORF">EgrG_000522700</name>
</gene>
<dbReference type="WBParaSite" id="EgrG_000522700">
    <property type="protein sequence ID" value="EgrG_000522700"/>
    <property type="gene ID" value="EgrG_000522700"/>
</dbReference>
<name>A0A068WTD6_ECHGR</name>